<gene>
    <name evidence="1" type="ORF">D3P09_00195</name>
</gene>
<dbReference type="EMBL" id="QXQB01000001">
    <property type="protein sequence ID" value="RJX40483.1"/>
    <property type="molecule type" value="Genomic_DNA"/>
</dbReference>
<dbReference type="AlphaFoldDB" id="A0A3A6PYU2"/>
<dbReference type="Proteomes" id="UP000267798">
    <property type="component" value="Unassembled WGS sequence"/>
</dbReference>
<evidence type="ECO:0000313" key="1">
    <source>
        <dbReference type="EMBL" id="RJX40483.1"/>
    </source>
</evidence>
<dbReference type="RefSeq" id="WP_120105987.1">
    <property type="nucleotide sequence ID" value="NZ_QXQB01000001.1"/>
</dbReference>
<sequence>MIGSTSDKRLREICDSVKASPTVITDEEIISAISRYLPSYNCEAAALSYFAIIAHICYYRSDIEKPLLKIALTPTVYLGIINAEKAITWVQSNVTQKSFFGEPIDMKQQKKEESGLWMKCQSMRI</sequence>
<name>A0A3A6PYU2_9BACL</name>
<evidence type="ECO:0000313" key="2">
    <source>
        <dbReference type="Proteomes" id="UP000267798"/>
    </source>
</evidence>
<proteinExistence type="predicted"/>
<reference evidence="1 2" key="1">
    <citation type="submission" date="2018-09" db="EMBL/GenBank/DDBJ databases">
        <title>Paenibacillus aracenensis nov. sp. isolated from a cave in southern Spain.</title>
        <authorList>
            <person name="Jurado V."/>
            <person name="Gutierrez-Patricio S."/>
            <person name="Gonzalez-Pimentel J.L."/>
            <person name="Miller A.Z."/>
            <person name="Laiz L."/>
            <person name="Saiz-Jimenez C."/>
        </authorList>
    </citation>
    <scope>NUCLEOTIDE SEQUENCE [LARGE SCALE GENOMIC DNA]</scope>
    <source>
        <strain evidence="1 2">JCM 19203</strain>
    </source>
</reference>
<comment type="caution">
    <text evidence="1">The sequence shown here is derived from an EMBL/GenBank/DDBJ whole genome shotgun (WGS) entry which is preliminary data.</text>
</comment>
<protein>
    <submittedName>
        <fullName evidence="1">Uncharacterized protein</fullName>
    </submittedName>
</protein>
<organism evidence="1 2">
    <name type="scientific">Paenibacillus pinisoli</name>
    <dbReference type="NCBI Taxonomy" id="1276110"/>
    <lineage>
        <taxon>Bacteria</taxon>
        <taxon>Bacillati</taxon>
        <taxon>Bacillota</taxon>
        <taxon>Bacilli</taxon>
        <taxon>Bacillales</taxon>
        <taxon>Paenibacillaceae</taxon>
        <taxon>Paenibacillus</taxon>
    </lineage>
</organism>
<accession>A0A3A6PYU2</accession>
<dbReference type="OrthoDB" id="2618552at2"/>
<keyword evidence="2" id="KW-1185">Reference proteome</keyword>